<evidence type="ECO:0000313" key="2">
    <source>
        <dbReference type="EMBL" id="PSJ16065.1"/>
    </source>
</evidence>
<feature type="transmembrane region" description="Helical" evidence="1">
    <location>
        <begin position="159"/>
        <end position="182"/>
    </location>
</feature>
<gene>
    <name evidence="2" type="ORF">C7H79_15575</name>
</gene>
<feature type="transmembrane region" description="Helical" evidence="1">
    <location>
        <begin position="59"/>
        <end position="76"/>
    </location>
</feature>
<comment type="caution">
    <text evidence="2">The sequence shown here is derived from an EMBL/GenBank/DDBJ whole genome shotgun (WGS) entry which is preliminary data.</text>
</comment>
<sequence>MKDAKEKEPVIQIRVPEFNESSFSAIMALLITTIVTSTINIYVYLLIWPQFIDDWSRTFLIFYLSIYLSFWLVYFLSKSGPIFFRVGTLRRLLVTKSNQWTDADTEKNDKIEKEFIEKAKTSITAMAMLVAVAFLVMVQAKAFYSDLISTTEGEYCEQITWYLTILGFAMMSSLIAFISFIVSVDALDCMFNGFENPELENRLRRYFYKSTIHPRYLGLVFLLSSIIFLLAYINPLLGCIVIGLIITIGYRHWFPPVELLKNGWDDTAHNSGGFWFRLFIFVSPPIILILYI</sequence>
<keyword evidence="1" id="KW-0812">Transmembrane</keyword>
<feature type="transmembrane region" description="Helical" evidence="1">
    <location>
        <begin position="274"/>
        <end position="291"/>
    </location>
</feature>
<dbReference type="RefSeq" id="WP_106708197.1">
    <property type="nucleotide sequence ID" value="NZ_PXXU01000077.1"/>
</dbReference>
<reference evidence="2 3" key="1">
    <citation type="submission" date="2018-03" db="EMBL/GenBank/DDBJ databases">
        <title>Draft genome of Nitrosomonas supralitoralis APG5.</title>
        <authorList>
            <person name="Urakawa H."/>
            <person name="Lopez J.V."/>
        </authorList>
    </citation>
    <scope>NUCLEOTIDE SEQUENCE [LARGE SCALE GENOMIC DNA]</scope>
    <source>
        <strain evidence="2 3">APG5</strain>
    </source>
</reference>
<name>A0A2P7NRH4_9PROT</name>
<evidence type="ECO:0000313" key="3">
    <source>
        <dbReference type="Proteomes" id="UP000241912"/>
    </source>
</evidence>
<keyword evidence="1" id="KW-1133">Transmembrane helix</keyword>
<dbReference type="AlphaFoldDB" id="A0A2P7NRH4"/>
<proteinExistence type="predicted"/>
<evidence type="ECO:0000256" key="1">
    <source>
        <dbReference type="SAM" id="Phobius"/>
    </source>
</evidence>
<dbReference type="Gene3D" id="1.20.120.1630">
    <property type="match status" value="1"/>
</dbReference>
<feature type="transmembrane region" description="Helical" evidence="1">
    <location>
        <begin position="123"/>
        <end position="144"/>
    </location>
</feature>
<protein>
    <recommendedName>
        <fullName evidence="4">Transmembrane protein</fullName>
    </recommendedName>
</protein>
<feature type="transmembrane region" description="Helical" evidence="1">
    <location>
        <begin position="21"/>
        <end position="47"/>
    </location>
</feature>
<dbReference type="Proteomes" id="UP000241912">
    <property type="component" value="Unassembled WGS sequence"/>
</dbReference>
<evidence type="ECO:0008006" key="4">
    <source>
        <dbReference type="Google" id="ProtNLM"/>
    </source>
</evidence>
<keyword evidence="1" id="KW-0472">Membrane</keyword>
<accession>A0A2P7NRH4</accession>
<feature type="transmembrane region" description="Helical" evidence="1">
    <location>
        <begin position="217"/>
        <end position="250"/>
    </location>
</feature>
<dbReference type="EMBL" id="PXXU01000077">
    <property type="protein sequence ID" value="PSJ16065.1"/>
    <property type="molecule type" value="Genomic_DNA"/>
</dbReference>
<organism evidence="2 3">
    <name type="scientific">Nitrosomonas supralitoralis</name>
    <dbReference type="NCBI Taxonomy" id="2116706"/>
    <lineage>
        <taxon>Bacteria</taxon>
        <taxon>Pseudomonadati</taxon>
        <taxon>Pseudomonadota</taxon>
        <taxon>Betaproteobacteria</taxon>
        <taxon>Nitrosomonadales</taxon>
        <taxon>Nitrosomonadaceae</taxon>
        <taxon>Nitrosomonas</taxon>
    </lineage>
</organism>
<keyword evidence="3" id="KW-1185">Reference proteome</keyword>